<dbReference type="KEGG" id="maga:Mag101_11390"/>
<evidence type="ECO:0000313" key="3">
    <source>
        <dbReference type="Proteomes" id="UP000188219"/>
    </source>
</evidence>
<keyword evidence="3" id="KW-1185">Reference proteome</keyword>
<proteinExistence type="predicted"/>
<sequence>MSITIALLCLIVIGVLDGFASQYFYPGVGFPPTSLWFSLAIAFVGFAWYVRDSNLRKYKRNIFLNICIIGFGLIALPYYFFRSRGLKGGLLATLVLLLVLVIWTIALMSGEQIALLLQK</sequence>
<reference evidence="2" key="1">
    <citation type="submission" date="2017-02" db="EMBL/GenBank/DDBJ databases">
        <title>Genome of Microbulbifer agarilyticus GP101.</title>
        <authorList>
            <person name="Jung J."/>
            <person name="Bae S.S."/>
            <person name="Baek K."/>
        </authorList>
    </citation>
    <scope>NUCLEOTIDE SEQUENCE [LARGE SCALE GENOMIC DNA]</scope>
    <source>
        <strain evidence="2">GP101</strain>
    </source>
</reference>
<dbReference type="EMBL" id="CP019650">
    <property type="protein sequence ID" value="AQQ68173.1"/>
    <property type="molecule type" value="Genomic_DNA"/>
</dbReference>
<dbReference type="Proteomes" id="UP000188219">
    <property type="component" value="Chromosome"/>
</dbReference>
<dbReference type="OrthoDB" id="6058343at2"/>
<evidence type="ECO:0000313" key="2">
    <source>
        <dbReference type="EMBL" id="AQQ68173.1"/>
    </source>
</evidence>
<feature type="transmembrane region" description="Helical" evidence="1">
    <location>
        <begin position="93"/>
        <end position="117"/>
    </location>
</feature>
<protein>
    <submittedName>
        <fullName evidence="2">Uncharacterized protein</fullName>
    </submittedName>
</protein>
<dbReference type="STRING" id="260552.Mag101_11390"/>
<keyword evidence="1" id="KW-1133">Transmembrane helix</keyword>
<accession>A0A1Q2M607</accession>
<organism evidence="2 3">
    <name type="scientific">Microbulbifer agarilyticus</name>
    <dbReference type="NCBI Taxonomy" id="260552"/>
    <lineage>
        <taxon>Bacteria</taxon>
        <taxon>Pseudomonadati</taxon>
        <taxon>Pseudomonadota</taxon>
        <taxon>Gammaproteobacteria</taxon>
        <taxon>Cellvibrionales</taxon>
        <taxon>Microbulbiferaceae</taxon>
        <taxon>Microbulbifer</taxon>
    </lineage>
</organism>
<evidence type="ECO:0000256" key="1">
    <source>
        <dbReference type="SAM" id="Phobius"/>
    </source>
</evidence>
<keyword evidence="1" id="KW-0812">Transmembrane</keyword>
<dbReference type="AlphaFoldDB" id="A0A1Q2M607"/>
<name>A0A1Q2M607_9GAMM</name>
<keyword evidence="1" id="KW-0472">Membrane</keyword>
<gene>
    <name evidence="2" type="ORF">Mag101_11390</name>
</gene>
<feature type="transmembrane region" description="Helical" evidence="1">
    <location>
        <begin position="62"/>
        <end position="81"/>
    </location>
</feature>
<dbReference type="RefSeq" id="WP_077404923.1">
    <property type="nucleotide sequence ID" value="NZ_CP019650.1"/>
</dbReference>
<feature type="transmembrane region" description="Helical" evidence="1">
    <location>
        <begin position="30"/>
        <end position="50"/>
    </location>
</feature>